<protein>
    <submittedName>
        <fullName evidence="2">Uncharacterized protein</fullName>
    </submittedName>
</protein>
<gene>
    <name evidence="2" type="ORF">HMPREF0731_1966</name>
</gene>
<accession>D5RLK5</accession>
<name>D5RLK5_9PROT</name>
<organism evidence="2 3">
    <name type="scientific">Pseudoroseomonas cervicalis ATCC 49957</name>
    <dbReference type="NCBI Taxonomy" id="525371"/>
    <lineage>
        <taxon>Bacteria</taxon>
        <taxon>Pseudomonadati</taxon>
        <taxon>Pseudomonadota</taxon>
        <taxon>Alphaproteobacteria</taxon>
        <taxon>Acetobacterales</taxon>
        <taxon>Roseomonadaceae</taxon>
        <taxon>Roseomonas</taxon>
    </lineage>
</organism>
<evidence type="ECO:0000256" key="1">
    <source>
        <dbReference type="SAM" id="MobiDB-lite"/>
    </source>
</evidence>
<evidence type="ECO:0000313" key="3">
    <source>
        <dbReference type="Proteomes" id="UP000005324"/>
    </source>
</evidence>
<dbReference type="HOGENOM" id="CLU_183065_0_0_5"/>
<sequence length="97" mass="10362">MTTPSGAPPSQDGLIRTSPMSPSRSASWHDFSEQQQLAFSREALRRAAETLAGHAELLAREMEDGALIDQGGPDALRLFAHVIRATSNDAYGAVARA</sequence>
<dbReference type="EMBL" id="ADVL01000319">
    <property type="protein sequence ID" value="EFH11815.1"/>
    <property type="molecule type" value="Genomic_DNA"/>
</dbReference>
<dbReference type="Proteomes" id="UP000005324">
    <property type="component" value="Unassembled WGS sequence"/>
</dbReference>
<evidence type="ECO:0000313" key="2">
    <source>
        <dbReference type="EMBL" id="EFH11815.1"/>
    </source>
</evidence>
<dbReference type="AlphaFoldDB" id="D5RLK5"/>
<comment type="caution">
    <text evidence="2">The sequence shown here is derived from an EMBL/GenBank/DDBJ whole genome shotgun (WGS) entry which is preliminary data.</text>
</comment>
<proteinExistence type="predicted"/>
<keyword evidence="3" id="KW-1185">Reference proteome</keyword>
<reference evidence="2 3" key="1">
    <citation type="submission" date="2010-04" db="EMBL/GenBank/DDBJ databases">
        <authorList>
            <person name="Qin X."/>
            <person name="Bachman B."/>
            <person name="Battles P."/>
            <person name="Bell A."/>
            <person name="Bess C."/>
            <person name="Bickham C."/>
            <person name="Chaboub L."/>
            <person name="Chen D."/>
            <person name="Coyle M."/>
            <person name="Deiros D.R."/>
            <person name="Dinh H."/>
            <person name="Forbes L."/>
            <person name="Fowler G."/>
            <person name="Francisco L."/>
            <person name="Fu Q."/>
            <person name="Gubbala S."/>
            <person name="Hale W."/>
            <person name="Han Y."/>
            <person name="Hemphill L."/>
            <person name="Highlander S.K."/>
            <person name="Hirani K."/>
            <person name="Hogues M."/>
            <person name="Jackson L."/>
            <person name="Jakkamsetti A."/>
            <person name="Javaid M."/>
            <person name="Jiang H."/>
            <person name="Korchina V."/>
            <person name="Kovar C."/>
            <person name="Lara F."/>
            <person name="Lee S."/>
            <person name="Mata R."/>
            <person name="Mathew T."/>
            <person name="Moen C."/>
            <person name="Morales K."/>
            <person name="Munidasa M."/>
            <person name="Nazareth L."/>
            <person name="Ngo R."/>
            <person name="Nguyen L."/>
            <person name="Okwuonu G."/>
            <person name="Ongeri F."/>
            <person name="Patil S."/>
            <person name="Petrosino J."/>
            <person name="Pham C."/>
            <person name="Pham P."/>
            <person name="Pu L.-L."/>
            <person name="Puazo M."/>
            <person name="Raj R."/>
            <person name="Reid J."/>
            <person name="Rouhana J."/>
            <person name="Saada N."/>
            <person name="Shang Y."/>
            <person name="Simmons D."/>
            <person name="Thornton R."/>
            <person name="Warren J."/>
            <person name="Weissenberger G."/>
            <person name="Zhang J."/>
            <person name="Zhang L."/>
            <person name="Zhou C."/>
            <person name="Zhu D."/>
            <person name="Muzny D."/>
            <person name="Worley K."/>
            <person name="Gibbs R."/>
        </authorList>
    </citation>
    <scope>NUCLEOTIDE SEQUENCE [LARGE SCALE GENOMIC DNA]</scope>
    <source>
        <strain evidence="2 3">ATCC 49957</strain>
    </source>
</reference>
<feature type="region of interest" description="Disordered" evidence="1">
    <location>
        <begin position="1"/>
        <end position="31"/>
    </location>
</feature>